<dbReference type="SUPFAM" id="SSF69318">
    <property type="entry name" value="Integrin alpha N-terminal domain"/>
    <property type="match status" value="1"/>
</dbReference>
<protein>
    <submittedName>
        <fullName evidence="1">VCBS repeat-containing protein</fullName>
    </submittedName>
</protein>
<accession>A0A4V6MSD3</accession>
<sequence>MYRKLLGICIIAAVLLWMSGCGIPKAPIDLIHAPAIETSINEDQFSKIIRGLLPDGAHVVVTDRLKGNNGVLYGDVDGDGIDEALVVYEEKRTDDKALRAALLKQNNKEWRIVWKMAGSGYGIDYAGFADVTKDGAPDLILGWSLGAGENGMDIYEWKNNTLRLWGKKGYYGQFDLEKLL</sequence>
<name>A0A4V6MSD3_9BACL</name>
<dbReference type="AlphaFoldDB" id="A0A4V6MSD3"/>
<dbReference type="InterPro" id="IPR028994">
    <property type="entry name" value="Integrin_alpha_N"/>
</dbReference>
<organism evidence="1 2">
    <name type="scientific">Paenibacillus thalictri</name>
    <dbReference type="NCBI Taxonomy" id="2527873"/>
    <lineage>
        <taxon>Bacteria</taxon>
        <taxon>Bacillati</taxon>
        <taxon>Bacillota</taxon>
        <taxon>Bacilli</taxon>
        <taxon>Bacillales</taxon>
        <taxon>Paenibacillaceae</taxon>
        <taxon>Paenibacillus</taxon>
    </lineage>
</organism>
<reference evidence="1 2" key="1">
    <citation type="submission" date="2019-02" db="EMBL/GenBank/DDBJ databases">
        <title>Paenibacillus sp. nov., isolated from surface-sterilized tissue of Thalictrum simplex L.</title>
        <authorList>
            <person name="Tuo L."/>
        </authorList>
    </citation>
    <scope>NUCLEOTIDE SEQUENCE [LARGE SCALE GENOMIC DNA]</scope>
    <source>
        <strain evidence="1 2">N2SHLJ1</strain>
    </source>
</reference>
<dbReference type="OrthoDB" id="2650714at2"/>
<gene>
    <name evidence="1" type="ORF">EYB31_31335</name>
</gene>
<dbReference type="EMBL" id="SIRE01000028">
    <property type="protein sequence ID" value="TBL71040.1"/>
    <property type="molecule type" value="Genomic_DNA"/>
</dbReference>
<evidence type="ECO:0000313" key="1">
    <source>
        <dbReference type="EMBL" id="TBL71040.1"/>
    </source>
</evidence>
<comment type="caution">
    <text evidence="1">The sequence shown here is derived from an EMBL/GenBank/DDBJ whole genome shotgun (WGS) entry which is preliminary data.</text>
</comment>
<dbReference type="RefSeq" id="WP_131017455.1">
    <property type="nucleotide sequence ID" value="NZ_SIRE01000028.1"/>
</dbReference>
<dbReference type="PROSITE" id="PS51257">
    <property type="entry name" value="PROKAR_LIPOPROTEIN"/>
    <property type="match status" value="1"/>
</dbReference>
<keyword evidence="2" id="KW-1185">Reference proteome</keyword>
<dbReference type="Proteomes" id="UP000293142">
    <property type="component" value="Unassembled WGS sequence"/>
</dbReference>
<proteinExistence type="predicted"/>
<evidence type="ECO:0000313" key="2">
    <source>
        <dbReference type="Proteomes" id="UP000293142"/>
    </source>
</evidence>